<dbReference type="EMBL" id="KK583208">
    <property type="protein sequence ID" value="KDO28957.1"/>
    <property type="molecule type" value="Genomic_DNA"/>
</dbReference>
<dbReference type="AlphaFoldDB" id="A0A067CQ62"/>
<evidence type="ECO:0000313" key="3">
    <source>
        <dbReference type="Proteomes" id="UP000030745"/>
    </source>
</evidence>
<accession>A0A067CQ62</accession>
<organism evidence="2 3">
    <name type="scientific">Saprolegnia parasitica (strain CBS 223.65)</name>
    <dbReference type="NCBI Taxonomy" id="695850"/>
    <lineage>
        <taxon>Eukaryota</taxon>
        <taxon>Sar</taxon>
        <taxon>Stramenopiles</taxon>
        <taxon>Oomycota</taxon>
        <taxon>Saprolegniomycetes</taxon>
        <taxon>Saprolegniales</taxon>
        <taxon>Saprolegniaceae</taxon>
        <taxon>Saprolegnia</taxon>
    </lineage>
</organism>
<sequence>MIDAFIPQCSSDRKMTADIKASTDLSVQEEAPDEEVRPSKSVITRSEIAIDCAALLAAVCRTAHHSRCPGCPRTASAIGASTSQPVALLRTTPTRRSRATY</sequence>
<dbReference type="VEuPathDB" id="FungiDB:SPRG_20064"/>
<dbReference type="Proteomes" id="UP000030745">
    <property type="component" value="Unassembled WGS sequence"/>
</dbReference>
<evidence type="ECO:0000313" key="2">
    <source>
        <dbReference type="EMBL" id="KDO28957.1"/>
    </source>
</evidence>
<reference evidence="2 3" key="1">
    <citation type="journal article" date="2013" name="PLoS Genet.">
        <title>Distinctive expansion of potential virulence genes in the genome of the oomycete fish pathogen Saprolegnia parasitica.</title>
        <authorList>
            <person name="Jiang R.H."/>
            <person name="de Bruijn I."/>
            <person name="Haas B.J."/>
            <person name="Belmonte R."/>
            <person name="Lobach L."/>
            <person name="Christie J."/>
            <person name="van den Ackerveken G."/>
            <person name="Bottin A."/>
            <person name="Bulone V."/>
            <person name="Diaz-Moreno S.M."/>
            <person name="Dumas B."/>
            <person name="Fan L."/>
            <person name="Gaulin E."/>
            <person name="Govers F."/>
            <person name="Grenville-Briggs L.J."/>
            <person name="Horner N.R."/>
            <person name="Levin J.Z."/>
            <person name="Mammella M."/>
            <person name="Meijer H.J."/>
            <person name="Morris P."/>
            <person name="Nusbaum C."/>
            <person name="Oome S."/>
            <person name="Phillips A.J."/>
            <person name="van Rooyen D."/>
            <person name="Rzeszutek E."/>
            <person name="Saraiva M."/>
            <person name="Secombes C.J."/>
            <person name="Seidl M.F."/>
            <person name="Snel B."/>
            <person name="Stassen J.H."/>
            <person name="Sykes S."/>
            <person name="Tripathy S."/>
            <person name="van den Berg H."/>
            <person name="Vega-Arreguin J.C."/>
            <person name="Wawra S."/>
            <person name="Young S.K."/>
            <person name="Zeng Q."/>
            <person name="Dieguez-Uribeondo J."/>
            <person name="Russ C."/>
            <person name="Tyler B.M."/>
            <person name="van West P."/>
        </authorList>
    </citation>
    <scope>NUCLEOTIDE SEQUENCE [LARGE SCALE GENOMIC DNA]</scope>
    <source>
        <strain evidence="2 3">CBS 223.65</strain>
    </source>
</reference>
<keyword evidence="3" id="KW-1185">Reference proteome</keyword>
<name>A0A067CQ62_SAPPC</name>
<gene>
    <name evidence="2" type="ORF">SPRG_20064</name>
</gene>
<protein>
    <submittedName>
        <fullName evidence="2">Uncharacterized protein</fullName>
    </submittedName>
</protein>
<dbReference type="GeneID" id="24141298"/>
<feature type="compositionally biased region" description="Polar residues" evidence="1">
    <location>
        <begin position="82"/>
        <end position="92"/>
    </location>
</feature>
<proteinExistence type="predicted"/>
<evidence type="ECO:0000256" key="1">
    <source>
        <dbReference type="SAM" id="MobiDB-lite"/>
    </source>
</evidence>
<dbReference type="RefSeq" id="XP_012200297.1">
    <property type="nucleotide sequence ID" value="XM_012344907.1"/>
</dbReference>
<dbReference type="KEGG" id="spar:SPRG_20064"/>
<feature type="region of interest" description="Disordered" evidence="1">
    <location>
        <begin position="82"/>
        <end position="101"/>
    </location>
</feature>